<dbReference type="PANTHER" id="PTHR36167">
    <property type="entry name" value="C2H2 FINGER DOMAIN TRANSCRIPTION FACTOR (EUROFUNG)-RELATED"/>
    <property type="match status" value="1"/>
</dbReference>
<feature type="compositionally biased region" description="Basic residues" evidence="1">
    <location>
        <begin position="391"/>
        <end position="400"/>
    </location>
</feature>
<dbReference type="EMBL" id="JASNWA010000006">
    <property type="protein sequence ID" value="KAK3174806.1"/>
    <property type="molecule type" value="Genomic_DNA"/>
</dbReference>
<feature type="compositionally biased region" description="Pro residues" evidence="1">
    <location>
        <begin position="547"/>
        <end position="560"/>
    </location>
</feature>
<dbReference type="GO" id="GO:0006355">
    <property type="term" value="P:regulation of DNA-templated transcription"/>
    <property type="evidence" value="ECO:0007669"/>
    <property type="project" value="InterPro"/>
</dbReference>
<sequence>MAELGYATQANEHNQHVGANDFPSSIIASIIQVAGAGFRLSLLLNAVAAETANADYDIRNVAKGISLFSLMLKQVGKTMEEGKTIASQGAIDTATEIKEQSEKVFEEIRGMVDFTQGRDEKGRVRSITIVERVKWCFKKQKVQYLLGQLESLKLSLSIMLQILQMGQTIATTRDDPSKTPLRDKALLQEKAEIQSMMVVQHWSLVELRKLYALAEQEAKDEPPSPLLDDPPPSYDAHRSIEHNYYAQRAESDLQPTIEVPPVPPKVEINSQAMVKYQEKPLHQLDASFTKALARENHVLNAPVYDIVDHLLGEWTRGPEFVPRSSPRSSPPKDHRQRAFYVTDSDSSDSEFERSEHTGGRYIEARPMRNKNNVHFHARVESDPEDGDWDRQRRRPPRKHILHSEDDDSTSDSESASPPPRSHPPSRRASDASPRHSISAQEQHDRNRRPYASGGLGNVPEDPGRPVSRGIPMPPMPMPTRPMATPNQQHWPPTPQGTPSNSGFRIPSYHPPPSGPPRLASGGPYAPPPGYMGGPSPQPQAGGFFPQQRPPGPPGPPPGPLMAPNQQRPPQYRKRHQRHTEKEKERERVENEKAERAKESSKNLKRGLFGGAAVAGILDLLQGLDGL</sequence>
<name>A0AAD9ZBW5_9LECA</name>
<dbReference type="PANTHER" id="PTHR36167:SF4">
    <property type="entry name" value="FUNGAL N-TERMINAL DOMAIN-CONTAINING PROTEIN"/>
    <property type="match status" value="1"/>
</dbReference>
<organism evidence="2 3">
    <name type="scientific">Lepraria neglecta</name>
    <dbReference type="NCBI Taxonomy" id="209136"/>
    <lineage>
        <taxon>Eukaryota</taxon>
        <taxon>Fungi</taxon>
        <taxon>Dikarya</taxon>
        <taxon>Ascomycota</taxon>
        <taxon>Pezizomycotina</taxon>
        <taxon>Lecanoromycetes</taxon>
        <taxon>OSLEUM clade</taxon>
        <taxon>Lecanoromycetidae</taxon>
        <taxon>Lecanorales</taxon>
        <taxon>Lecanorineae</taxon>
        <taxon>Stereocaulaceae</taxon>
        <taxon>Lepraria</taxon>
    </lineage>
</organism>
<dbReference type="AlphaFoldDB" id="A0AAD9ZBW5"/>
<feature type="compositionally biased region" description="Basic and acidic residues" evidence="1">
    <location>
        <begin position="350"/>
        <end position="366"/>
    </location>
</feature>
<reference evidence="2" key="1">
    <citation type="submission" date="2022-11" db="EMBL/GenBank/DDBJ databases">
        <title>Chromosomal genome sequence assembly and mating type (MAT) locus characterization of the leprose asexual lichenized fungus Lepraria neglecta (Nyl.) Erichsen.</title>
        <authorList>
            <person name="Allen J.L."/>
            <person name="Pfeffer B."/>
        </authorList>
    </citation>
    <scope>NUCLEOTIDE SEQUENCE</scope>
    <source>
        <strain evidence="2">Allen 5258</strain>
    </source>
</reference>
<dbReference type="Proteomes" id="UP001276659">
    <property type="component" value="Unassembled WGS sequence"/>
</dbReference>
<evidence type="ECO:0000256" key="1">
    <source>
        <dbReference type="SAM" id="MobiDB-lite"/>
    </source>
</evidence>
<comment type="caution">
    <text evidence="2">The sequence shown here is derived from an EMBL/GenBank/DDBJ whole genome shotgun (WGS) entry which is preliminary data.</text>
</comment>
<accession>A0AAD9ZBW5</accession>
<evidence type="ECO:0000313" key="3">
    <source>
        <dbReference type="Proteomes" id="UP001276659"/>
    </source>
</evidence>
<feature type="compositionally biased region" description="Basic residues" evidence="1">
    <location>
        <begin position="367"/>
        <end position="376"/>
    </location>
</feature>
<gene>
    <name evidence="2" type="ORF">OEA41_002052</name>
</gene>
<feature type="compositionally biased region" description="Basic and acidic residues" evidence="1">
    <location>
        <begin position="579"/>
        <end position="601"/>
    </location>
</feature>
<proteinExistence type="predicted"/>
<evidence type="ECO:0000313" key="2">
    <source>
        <dbReference type="EMBL" id="KAK3174806.1"/>
    </source>
</evidence>
<feature type="region of interest" description="Disordered" evidence="1">
    <location>
        <begin position="319"/>
        <end position="608"/>
    </location>
</feature>
<dbReference type="InterPro" id="IPR039327">
    <property type="entry name" value="CON7-like"/>
</dbReference>
<keyword evidence="3" id="KW-1185">Reference proteome</keyword>
<feature type="compositionally biased region" description="Polar residues" evidence="1">
    <location>
        <begin position="486"/>
        <end position="502"/>
    </location>
</feature>
<protein>
    <submittedName>
        <fullName evidence="2">Uncharacterized protein</fullName>
    </submittedName>
</protein>